<sequence>MPDYDTSTRDSTRFDLAIIELLRDVDENEAIPICMPPADLPLPKKLIAIGYGDDPHAENPREPGLQVTTFSKFKEREFEIDAIGQDRGTCGKGSISTVMFGNTSTGYALRQVRVASYYSSYMMCSSFEKAQDDLEQTDEQYYIAA</sequence>
<evidence type="ECO:0000313" key="2">
    <source>
        <dbReference type="Proteomes" id="UP000053660"/>
    </source>
</evidence>
<dbReference type="AlphaFoldDB" id="A0A0B1T8K4"/>
<accession>A0A0B1T8K4</accession>
<proteinExistence type="predicted"/>
<evidence type="ECO:0008006" key="3">
    <source>
        <dbReference type="Google" id="ProtNLM"/>
    </source>
</evidence>
<dbReference type="EMBL" id="KN551554">
    <property type="protein sequence ID" value="KHJ92117.1"/>
    <property type="molecule type" value="Genomic_DNA"/>
</dbReference>
<dbReference type="SUPFAM" id="SSF50494">
    <property type="entry name" value="Trypsin-like serine proteases"/>
    <property type="match status" value="1"/>
</dbReference>
<name>A0A0B1T8K4_OESDE</name>
<protein>
    <recommendedName>
        <fullName evidence="3">Peptidase S1 domain-containing protein</fullName>
    </recommendedName>
</protein>
<dbReference type="OrthoDB" id="60866at2759"/>
<dbReference type="InterPro" id="IPR043504">
    <property type="entry name" value="Peptidase_S1_PA_chymotrypsin"/>
</dbReference>
<organism evidence="1 2">
    <name type="scientific">Oesophagostomum dentatum</name>
    <name type="common">Nodular worm</name>
    <dbReference type="NCBI Taxonomy" id="61180"/>
    <lineage>
        <taxon>Eukaryota</taxon>
        <taxon>Metazoa</taxon>
        <taxon>Ecdysozoa</taxon>
        <taxon>Nematoda</taxon>
        <taxon>Chromadorea</taxon>
        <taxon>Rhabditida</taxon>
        <taxon>Rhabditina</taxon>
        <taxon>Rhabditomorpha</taxon>
        <taxon>Strongyloidea</taxon>
        <taxon>Strongylidae</taxon>
        <taxon>Oesophagostomum</taxon>
    </lineage>
</organism>
<dbReference type="Proteomes" id="UP000053660">
    <property type="component" value="Unassembled WGS sequence"/>
</dbReference>
<gene>
    <name evidence="1" type="ORF">OESDEN_08005</name>
</gene>
<evidence type="ECO:0000313" key="1">
    <source>
        <dbReference type="EMBL" id="KHJ92117.1"/>
    </source>
</evidence>
<dbReference type="Gene3D" id="2.40.10.10">
    <property type="entry name" value="Trypsin-like serine proteases"/>
    <property type="match status" value="1"/>
</dbReference>
<reference evidence="1 2" key="1">
    <citation type="submission" date="2014-03" db="EMBL/GenBank/DDBJ databases">
        <title>Draft genome of the hookworm Oesophagostomum dentatum.</title>
        <authorList>
            <person name="Mitreva M."/>
        </authorList>
    </citation>
    <scope>NUCLEOTIDE SEQUENCE [LARGE SCALE GENOMIC DNA]</scope>
    <source>
        <strain evidence="1 2">OD-Hann</strain>
    </source>
</reference>
<keyword evidence="2" id="KW-1185">Reference proteome</keyword>
<dbReference type="InterPro" id="IPR009003">
    <property type="entry name" value="Peptidase_S1_PA"/>
</dbReference>